<dbReference type="SUPFAM" id="SSF69593">
    <property type="entry name" value="Glycerol-3-phosphate (1)-acyltransferase"/>
    <property type="match status" value="1"/>
</dbReference>
<evidence type="ECO:0000256" key="10">
    <source>
        <dbReference type="ARBA" id="ARBA00023136"/>
    </source>
</evidence>
<sequence>FLSSEEEDQRNPYAFIGARDGFDFPGSNTLDPFQNQTPKIEGVYEWVKILVCLPIAALRLVLFGLCLVTGYLATLSALQGWKDRQNPMPKARFRVMWITRFCARGILFSFGYHWIKRKGKPAPREIAPIVVSNHLSYVEPIFFFYDLFPTIVSSESHDSMPFVGTIIRAMQVIYVDRFSKSSRRNAVNEIKRKASCNLFPRLLLFPEGTTSNGRAVISFQLGAFIPGFPVQPVVVRYPHVHFDQSWGNIGLGRLMFRMFTQFHNFMEVEYLPIVFPHKNGKENAVHYSQRTRCIIASALNVTMTSHTYEDYMLFEKAVQSKQENPSLYLVEMAYIQSSLNLTSSEAVDFLDIFLSMDPDSSGYIDFDGFLKGLKLKPCGVSEKIFEFLDVQNIGKITFKQFLVGSSCILKLPLFGEACEVAFSLCDVNKKDHILKQELVDSLSSSIPISNPNEMDELFALFDEDGDGRISKTEFMSCLRRYPWLIALFSSKLFHF</sequence>
<dbReference type="AlphaFoldDB" id="S8CKK0"/>
<keyword evidence="17" id="KW-1185">Reference proteome</keyword>
<evidence type="ECO:0000256" key="11">
    <source>
        <dbReference type="ARBA" id="ARBA00023209"/>
    </source>
</evidence>
<keyword evidence="6 14" id="KW-0812">Transmembrane</keyword>
<evidence type="ECO:0000256" key="12">
    <source>
        <dbReference type="ARBA" id="ARBA00023264"/>
    </source>
</evidence>
<dbReference type="Gene3D" id="1.10.238.10">
    <property type="entry name" value="EF-hand"/>
    <property type="match status" value="1"/>
</dbReference>
<dbReference type="CDD" id="cd07991">
    <property type="entry name" value="LPLAT_LPCAT1-like"/>
    <property type="match status" value="1"/>
</dbReference>
<dbReference type="InterPro" id="IPR002048">
    <property type="entry name" value="EF_hand_dom"/>
</dbReference>
<dbReference type="GO" id="GO:0008654">
    <property type="term" value="P:phospholipid biosynthetic process"/>
    <property type="evidence" value="ECO:0007669"/>
    <property type="project" value="UniProtKB-KW"/>
</dbReference>
<evidence type="ECO:0000313" key="16">
    <source>
        <dbReference type="EMBL" id="EPS65221.1"/>
    </source>
</evidence>
<evidence type="ECO:0000313" key="17">
    <source>
        <dbReference type="Proteomes" id="UP000015453"/>
    </source>
</evidence>
<comment type="subcellular location">
    <subcellularLocation>
        <location evidence="1">Membrane</location>
    </subcellularLocation>
</comment>
<protein>
    <recommendedName>
        <fullName evidence="15">EF-hand domain-containing protein</fullName>
    </recommendedName>
</protein>
<feature type="transmembrane region" description="Helical" evidence="14">
    <location>
        <begin position="95"/>
        <end position="115"/>
    </location>
</feature>
<evidence type="ECO:0000256" key="9">
    <source>
        <dbReference type="ARBA" id="ARBA00023098"/>
    </source>
</evidence>
<dbReference type="EMBL" id="AUSU01004356">
    <property type="protein sequence ID" value="EPS65221.1"/>
    <property type="molecule type" value="Genomic_DNA"/>
</dbReference>
<feature type="domain" description="EF-hand" evidence="15">
    <location>
        <begin position="449"/>
        <end position="484"/>
    </location>
</feature>
<accession>S8CKK0</accession>
<dbReference type="SMART" id="SM00054">
    <property type="entry name" value="EFh"/>
    <property type="match status" value="3"/>
</dbReference>
<evidence type="ECO:0000256" key="1">
    <source>
        <dbReference type="ARBA" id="ARBA00004370"/>
    </source>
</evidence>
<evidence type="ECO:0000256" key="4">
    <source>
        <dbReference type="ARBA" id="ARBA00022516"/>
    </source>
</evidence>
<proteinExistence type="inferred from homology"/>
<dbReference type="GO" id="GO:0008374">
    <property type="term" value="F:O-acyltransferase activity"/>
    <property type="evidence" value="ECO:0007669"/>
    <property type="project" value="InterPro"/>
</dbReference>
<evidence type="ECO:0000256" key="2">
    <source>
        <dbReference type="ARBA" id="ARBA00005074"/>
    </source>
</evidence>
<evidence type="ECO:0000256" key="14">
    <source>
        <dbReference type="SAM" id="Phobius"/>
    </source>
</evidence>
<dbReference type="Pfam" id="PF13499">
    <property type="entry name" value="EF-hand_7"/>
    <property type="match status" value="1"/>
</dbReference>
<organism evidence="16 17">
    <name type="scientific">Genlisea aurea</name>
    <dbReference type="NCBI Taxonomy" id="192259"/>
    <lineage>
        <taxon>Eukaryota</taxon>
        <taxon>Viridiplantae</taxon>
        <taxon>Streptophyta</taxon>
        <taxon>Embryophyta</taxon>
        <taxon>Tracheophyta</taxon>
        <taxon>Spermatophyta</taxon>
        <taxon>Magnoliopsida</taxon>
        <taxon>eudicotyledons</taxon>
        <taxon>Gunneridae</taxon>
        <taxon>Pentapetalae</taxon>
        <taxon>asterids</taxon>
        <taxon>lamiids</taxon>
        <taxon>Lamiales</taxon>
        <taxon>Lentibulariaceae</taxon>
        <taxon>Genlisea</taxon>
    </lineage>
</organism>
<feature type="non-terminal residue" evidence="16">
    <location>
        <position position="495"/>
    </location>
</feature>
<evidence type="ECO:0000256" key="5">
    <source>
        <dbReference type="ARBA" id="ARBA00022679"/>
    </source>
</evidence>
<dbReference type="InterPro" id="IPR002123">
    <property type="entry name" value="Plipid/glycerol_acylTrfase"/>
</dbReference>
<evidence type="ECO:0000256" key="6">
    <source>
        <dbReference type="ARBA" id="ARBA00022692"/>
    </source>
</evidence>
<comment type="pathway">
    <text evidence="2">Lipid metabolism; phospholipid metabolism.</text>
</comment>
<dbReference type="UniPathway" id="UPA00085"/>
<feature type="domain" description="EF-hand" evidence="15">
    <location>
        <begin position="344"/>
        <end position="379"/>
    </location>
</feature>
<keyword evidence="4" id="KW-0444">Lipid biosynthesis</keyword>
<reference evidence="16 17" key="1">
    <citation type="journal article" date="2013" name="BMC Genomics">
        <title>The miniature genome of a carnivorous plant Genlisea aurea contains a low number of genes and short non-coding sequences.</title>
        <authorList>
            <person name="Leushkin E.V."/>
            <person name="Sutormin R.A."/>
            <person name="Nabieva E.R."/>
            <person name="Penin A.A."/>
            <person name="Kondrashov A.S."/>
            <person name="Logacheva M.D."/>
        </authorList>
    </citation>
    <scope>NUCLEOTIDE SEQUENCE [LARGE SCALE GENOMIC DNA]</scope>
</reference>
<dbReference type="Pfam" id="PF01553">
    <property type="entry name" value="Acyltransferase"/>
    <property type="match status" value="1"/>
</dbReference>
<dbReference type="PANTHER" id="PTHR23063">
    <property type="entry name" value="PHOSPHOLIPID ACYLTRANSFERASE"/>
    <property type="match status" value="1"/>
</dbReference>
<dbReference type="InterPro" id="IPR018247">
    <property type="entry name" value="EF_Hand_1_Ca_BS"/>
</dbReference>
<dbReference type="GO" id="GO:0071618">
    <property type="term" value="F:lysophosphatidylethanolamine acyltransferase activity"/>
    <property type="evidence" value="ECO:0007669"/>
    <property type="project" value="TreeGrafter"/>
</dbReference>
<keyword evidence="11" id="KW-0594">Phospholipid biosynthesis</keyword>
<dbReference type="InterPro" id="IPR045252">
    <property type="entry name" value="LPCAT1-like"/>
</dbReference>
<keyword evidence="7" id="KW-0106">Calcium</keyword>
<evidence type="ECO:0000256" key="3">
    <source>
        <dbReference type="ARBA" id="ARBA00008655"/>
    </source>
</evidence>
<keyword evidence="10 14" id="KW-0472">Membrane</keyword>
<evidence type="ECO:0000256" key="7">
    <source>
        <dbReference type="ARBA" id="ARBA00022837"/>
    </source>
</evidence>
<comment type="caution">
    <text evidence="16">The sequence shown here is derived from an EMBL/GenBank/DDBJ whole genome shotgun (WGS) entry which is preliminary data.</text>
</comment>
<dbReference type="PROSITE" id="PS00018">
    <property type="entry name" value="EF_HAND_1"/>
    <property type="match status" value="1"/>
</dbReference>
<dbReference type="SMART" id="SM00563">
    <property type="entry name" value="PlsC"/>
    <property type="match status" value="1"/>
</dbReference>
<evidence type="ECO:0000259" key="15">
    <source>
        <dbReference type="PROSITE" id="PS50222"/>
    </source>
</evidence>
<keyword evidence="5" id="KW-0808">Transferase</keyword>
<comment type="similarity">
    <text evidence="3">Belongs to the 1-acyl-sn-glycerol-3-phosphate acyltransferase family.</text>
</comment>
<dbReference type="Proteomes" id="UP000015453">
    <property type="component" value="Unassembled WGS sequence"/>
</dbReference>
<keyword evidence="12" id="KW-1208">Phospholipid metabolism</keyword>
<dbReference type="PROSITE" id="PS50222">
    <property type="entry name" value="EF_HAND_2"/>
    <property type="match status" value="2"/>
</dbReference>
<dbReference type="CDD" id="cd00051">
    <property type="entry name" value="EFh"/>
    <property type="match status" value="1"/>
</dbReference>
<dbReference type="GO" id="GO:0016020">
    <property type="term" value="C:membrane"/>
    <property type="evidence" value="ECO:0007669"/>
    <property type="project" value="UniProtKB-SubCell"/>
</dbReference>
<dbReference type="GO" id="GO:0005509">
    <property type="term" value="F:calcium ion binding"/>
    <property type="evidence" value="ECO:0007669"/>
    <property type="project" value="InterPro"/>
</dbReference>
<evidence type="ECO:0000256" key="13">
    <source>
        <dbReference type="ARBA" id="ARBA00023315"/>
    </source>
</evidence>
<keyword evidence="8 14" id="KW-1133">Transmembrane helix</keyword>
<dbReference type="OrthoDB" id="272512at2759"/>
<feature type="non-terminal residue" evidence="16">
    <location>
        <position position="1"/>
    </location>
</feature>
<dbReference type="SUPFAM" id="SSF47473">
    <property type="entry name" value="EF-hand"/>
    <property type="match status" value="1"/>
</dbReference>
<dbReference type="PANTHER" id="PTHR23063:SF52">
    <property type="entry name" value="LYSOPHOSPHATIDYLCHOLINE ACYLTRANSFERASE"/>
    <property type="match status" value="1"/>
</dbReference>
<evidence type="ECO:0000256" key="8">
    <source>
        <dbReference type="ARBA" id="ARBA00022989"/>
    </source>
</evidence>
<keyword evidence="13" id="KW-0012">Acyltransferase</keyword>
<gene>
    <name evidence="16" type="ORF">M569_09556</name>
</gene>
<keyword evidence="9" id="KW-0443">Lipid metabolism</keyword>
<feature type="transmembrane region" description="Helical" evidence="14">
    <location>
        <begin position="46"/>
        <end position="74"/>
    </location>
</feature>
<name>S8CKK0_9LAMI</name>
<dbReference type="InterPro" id="IPR011992">
    <property type="entry name" value="EF-hand-dom_pair"/>
</dbReference>